<accession>A0A939PFL9</accession>
<dbReference type="GO" id="GO:0016887">
    <property type="term" value="F:ATP hydrolysis activity"/>
    <property type="evidence" value="ECO:0007669"/>
    <property type="project" value="InterPro"/>
</dbReference>
<dbReference type="Gene3D" id="3.40.50.300">
    <property type="entry name" value="P-loop containing nucleotide triphosphate hydrolases"/>
    <property type="match status" value="1"/>
</dbReference>
<evidence type="ECO:0000256" key="4">
    <source>
        <dbReference type="ARBA" id="ARBA00022840"/>
    </source>
</evidence>
<dbReference type="EMBL" id="JAGEOJ010000014">
    <property type="protein sequence ID" value="MBO2451751.1"/>
    <property type="molecule type" value="Genomic_DNA"/>
</dbReference>
<dbReference type="AlphaFoldDB" id="A0A939PFL9"/>
<gene>
    <name evidence="7" type="ORF">J4573_32000</name>
</gene>
<name>A0A939PFL9_9ACTN</name>
<dbReference type="GO" id="GO:0046677">
    <property type="term" value="P:response to antibiotic"/>
    <property type="evidence" value="ECO:0007669"/>
    <property type="project" value="UniProtKB-KW"/>
</dbReference>
<keyword evidence="5" id="KW-0046">Antibiotic resistance</keyword>
<evidence type="ECO:0000256" key="3">
    <source>
        <dbReference type="ARBA" id="ARBA00022741"/>
    </source>
</evidence>
<reference evidence="7" key="1">
    <citation type="submission" date="2021-03" db="EMBL/GenBank/DDBJ databases">
        <authorList>
            <person name="Kanchanasin P."/>
            <person name="Saeng-In P."/>
            <person name="Phongsopitanun W."/>
            <person name="Yuki M."/>
            <person name="Kudo T."/>
            <person name="Ohkuma M."/>
            <person name="Tanasupawat S."/>
        </authorList>
    </citation>
    <scope>NUCLEOTIDE SEQUENCE</scope>
    <source>
        <strain evidence="7">GKU 128</strain>
    </source>
</reference>
<dbReference type="InterPro" id="IPR003593">
    <property type="entry name" value="AAA+_ATPase"/>
</dbReference>
<protein>
    <submittedName>
        <fullName evidence="7">ABC transporter ATP-binding protein</fullName>
    </submittedName>
</protein>
<feature type="domain" description="ABC transporter" evidence="6">
    <location>
        <begin position="59"/>
        <end position="291"/>
    </location>
</feature>
<evidence type="ECO:0000256" key="2">
    <source>
        <dbReference type="ARBA" id="ARBA00022448"/>
    </source>
</evidence>
<keyword evidence="2" id="KW-0813">Transport</keyword>
<dbReference type="InterPro" id="IPR050763">
    <property type="entry name" value="ABC_transporter_ATP-binding"/>
</dbReference>
<sequence length="367" mass="38477">MWFVDSCRKCRASAPGGTRDICTAQERICGSAEAVPPVRNVSHVTNESGHDTELGTTAVSLREVTKSYPGKGGTGVRAVDGLTLDLACGRTVALLGPNGAGKSTAIGLMLGLIPPDSGRVAVFGETPERAVRSGRIGAMPQTGRLIPGVTVRELVTFVHRTYTGKGRPVPPAGELMETAMIADLAGRRADRLSGGQAQRVRFAIAVAGAPDLIVLDEPTTGLDIEARRELWAAIRAYAGRGSTVLFSTHYLEEADAEADRIVVVDRGKVIADGTGEDIKRRVPGRTVSVDFTGSFTDLDALPHVVSSEVRGTRAHLHTTDSDATVMALAQAGLLRNLEVKGAGLEEAFLTLTGSSKATTTTPTGATR</sequence>
<evidence type="ECO:0000256" key="5">
    <source>
        <dbReference type="ARBA" id="ARBA00023251"/>
    </source>
</evidence>
<dbReference type="SUPFAM" id="SSF52540">
    <property type="entry name" value="P-loop containing nucleoside triphosphate hydrolases"/>
    <property type="match status" value="1"/>
</dbReference>
<dbReference type="GO" id="GO:0005886">
    <property type="term" value="C:plasma membrane"/>
    <property type="evidence" value="ECO:0007669"/>
    <property type="project" value="UniProtKB-SubCell"/>
</dbReference>
<dbReference type="GO" id="GO:0005524">
    <property type="term" value="F:ATP binding"/>
    <property type="evidence" value="ECO:0007669"/>
    <property type="project" value="UniProtKB-KW"/>
</dbReference>
<keyword evidence="4 7" id="KW-0067">ATP-binding</keyword>
<keyword evidence="8" id="KW-1185">Reference proteome</keyword>
<dbReference type="SMART" id="SM00382">
    <property type="entry name" value="AAA"/>
    <property type="match status" value="1"/>
</dbReference>
<evidence type="ECO:0000256" key="1">
    <source>
        <dbReference type="ARBA" id="ARBA00004202"/>
    </source>
</evidence>
<dbReference type="Pfam" id="PF00005">
    <property type="entry name" value="ABC_tran"/>
    <property type="match status" value="1"/>
</dbReference>
<dbReference type="PANTHER" id="PTHR42711">
    <property type="entry name" value="ABC TRANSPORTER ATP-BINDING PROTEIN"/>
    <property type="match status" value="1"/>
</dbReference>
<organism evidence="7 8">
    <name type="scientific">Actinomadura barringtoniae</name>
    <dbReference type="NCBI Taxonomy" id="1427535"/>
    <lineage>
        <taxon>Bacteria</taxon>
        <taxon>Bacillati</taxon>
        <taxon>Actinomycetota</taxon>
        <taxon>Actinomycetes</taxon>
        <taxon>Streptosporangiales</taxon>
        <taxon>Thermomonosporaceae</taxon>
        <taxon>Actinomadura</taxon>
    </lineage>
</organism>
<dbReference type="PROSITE" id="PS00211">
    <property type="entry name" value="ABC_TRANSPORTER_1"/>
    <property type="match status" value="1"/>
</dbReference>
<dbReference type="Proteomes" id="UP000669179">
    <property type="component" value="Unassembled WGS sequence"/>
</dbReference>
<dbReference type="PANTHER" id="PTHR42711:SF17">
    <property type="entry name" value="ABC TRANSPORTER ATP-BINDING PROTEIN"/>
    <property type="match status" value="1"/>
</dbReference>
<dbReference type="CDD" id="cd03230">
    <property type="entry name" value="ABC_DR_subfamily_A"/>
    <property type="match status" value="1"/>
</dbReference>
<comment type="subcellular location">
    <subcellularLocation>
        <location evidence="1">Cell membrane</location>
        <topology evidence="1">Peripheral membrane protein</topology>
    </subcellularLocation>
</comment>
<evidence type="ECO:0000259" key="6">
    <source>
        <dbReference type="PROSITE" id="PS50893"/>
    </source>
</evidence>
<proteinExistence type="predicted"/>
<keyword evidence="3" id="KW-0547">Nucleotide-binding</keyword>
<dbReference type="InterPro" id="IPR003439">
    <property type="entry name" value="ABC_transporter-like_ATP-bd"/>
</dbReference>
<evidence type="ECO:0000313" key="7">
    <source>
        <dbReference type="EMBL" id="MBO2451751.1"/>
    </source>
</evidence>
<evidence type="ECO:0000313" key="8">
    <source>
        <dbReference type="Proteomes" id="UP000669179"/>
    </source>
</evidence>
<dbReference type="InterPro" id="IPR017871">
    <property type="entry name" value="ABC_transporter-like_CS"/>
</dbReference>
<comment type="caution">
    <text evidence="7">The sequence shown here is derived from an EMBL/GenBank/DDBJ whole genome shotgun (WGS) entry which is preliminary data.</text>
</comment>
<dbReference type="InterPro" id="IPR027417">
    <property type="entry name" value="P-loop_NTPase"/>
</dbReference>
<dbReference type="PROSITE" id="PS50893">
    <property type="entry name" value="ABC_TRANSPORTER_2"/>
    <property type="match status" value="1"/>
</dbReference>